<accession>A0ABR4AS14</accession>
<keyword evidence="2" id="KW-1185">Reference proteome</keyword>
<dbReference type="EMBL" id="JBEFKJ010000002">
    <property type="protein sequence ID" value="KAL2047581.1"/>
    <property type="molecule type" value="Genomic_DNA"/>
</dbReference>
<reference evidence="1 2" key="1">
    <citation type="submission" date="2024-09" db="EMBL/GenBank/DDBJ databases">
        <title>Rethinking Asexuality: The Enigmatic Case of Functional Sexual Genes in Lepraria (Stereocaulaceae).</title>
        <authorList>
            <person name="Doellman M."/>
            <person name="Sun Y."/>
            <person name="Barcenas-Pena A."/>
            <person name="Lumbsch H.T."/>
            <person name="Grewe F."/>
        </authorList>
    </citation>
    <scope>NUCLEOTIDE SEQUENCE [LARGE SCALE GENOMIC DNA]</scope>
    <source>
        <strain evidence="1 2">Mercado 3170</strain>
    </source>
</reference>
<evidence type="ECO:0000313" key="1">
    <source>
        <dbReference type="EMBL" id="KAL2047581.1"/>
    </source>
</evidence>
<proteinExistence type="predicted"/>
<gene>
    <name evidence="1" type="ORF">N7G274_000622</name>
</gene>
<evidence type="ECO:0000313" key="2">
    <source>
        <dbReference type="Proteomes" id="UP001590950"/>
    </source>
</evidence>
<comment type="caution">
    <text evidence="1">The sequence shown here is derived from an EMBL/GenBank/DDBJ whole genome shotgun (WGS) entry which is preliminary data.</text>
</comment>
<protein>
    <submittedName>
        <fullName evidence="1">Uncharacterized protein</fullName>
    </submittedName>
</protein>
<dbReference type="Proteomes" id="UP001590950">
    <property type="component" value="Unassembled WGS sequence"/>
</dbReference>
<sequence length="110" mass="12868">MHQLSANITPLDPTKGQHPFTKRIWFHAFMVLVGRWLCPFHKRKHHRNHPSSNANNHVFSAERCVWFNTVITLSLDHHCEQQCHGADTSAQHKRLLLPTRCHDILSILHQ</sequence>
<name>A0ABR4AS14_9LECA</name>
<organism evidence="1 2">
    <name type="scientific">Stereocaulon virgatum</name>
    <dbReference type="NCBI Taxonomy" id="373712"/>
    <lineage>
        <taxon>Eukaryota</taxon>
        <taxon>Fungi</taxon>
        <taxon>Dikarya</taxon>
        <taxon>Ascomycota</taxon>
        <taxon>Pezizomycotina</taxon>
        <taxon>Lecanoromycetes</taxon>
        <taxon>OSLEUM clade</taxon>
        <taxon>Lecanoromycetidae</taxon>
        <taxon>Lecanorales</taxon>
        <taxon>Lecanorineae</taxon>
        <taxon>Stereocaulaceae</taxon>
        <taxon>Stereocaulon</taxon>
    </lineage>
</organism>